<feature type="compositionally biased region" description="Basic residues" evidence="1">
    <location>
        <begin position="385"/>
        <end position="394"/>
    </location>
</feature>
<protein>
    <submittedName>
        <fullName evidence="2">Unnamed protein product</fullName>
    </submittedName>
</protein>
<feature type="compositionally biased region" description="Polar residues" evidence="1">
    <location>
        <begin position="367"/>
        <end position="376"/>
    </location>
</feature>
<dbReference type="AlphaFoldDB" id="A0A9W6Z3Y5"/>
<organism evidence="2 3">
    <name type="scientific">Ambrosiozyma monospora</name>
    <name type="common">Yeast</name>
    <name type="synonym">Endomycopsis monosporus</name>
    <dbReference type="NCBI Taxonomy" id="43982"/>
    <lineage>
        <taxon>Eukaryota</taxon>
        <taxon>Fungi</taxon>
        <taxon>Dikarya</taxon>
        <taxon>Ascomycota</taxon>
        <taxon>Saccharomycotina</taxon>
        <taxon>Pichiomycetes</taxon>
        <taxon>Pichiales</taxon>
        <taxon>Pichiaceae</taxon>
        <taxon>Ambrosiozyma</taxon>
    </lineage>
</organism>
<gene>
    <name evidence="2" type="ORF">Amon01_000780700</name>
</gene>
<dbReference type="OrthoDB" id="262529at2759"/>
<evidence type="ECO:0000313" key="3">
    <source>
        <dbReference type="Proteomes" id="UP001165063"/>
    </source>
</evidence>
<accession>A0A9W6Z3Y5</accession>
<feature type="compositionally biased region" description="Polar residues" evidence="1">
    <location>
        <begin position="1"/>
        <end position="12"/>
    </location>
</feature>
<dbReference type="InterPro" id="IPR036866">
    <property type="entry name" value="RibonucZ/Hydroxyglut_hydro"/>
</dbReference>
<proteinExistence type="predicted"/>
<comment type="caution">
    <text evidence="2">The sequence shown here is derived from an EMBL/GenBank/DDBJ whole genome shotgun (WGS) entry which is preliminary data.</text>
</comment>
<feature type="region of interest" description="Disordered" evidence="1">
    <location>
        <begin position="1"/>
        <end position="26"/>
    </location>
</feature>
<feature type="region of interest" description="Disordered" evidence="1">
    <location>
        <begin position="205"/>
        <end position="231"/>
    </location>
</feature>
<dbReference type="SUPFAM" id="SSF56281">
    <property type="entry name" value="Metallo-hydrolase/oxidoreductase"/>
    <property type="match status" value="1"/>
</dbReference>
<reference evidence="2" key="1">
    <citation type="submission" date="2023-04" db="EMBL/GenBank/DDBJ databases">
        <title>Ambrosiozyma monospora NBRC 1965.</title>
        <authorList>
            <person name="Ichikawa N."/>
            <person name="Sato H."/>
            <person name="Tonouchi N."/>
        </authorList>
    </citation>
    <scope>NUCLEOTIDE SEQUENCE</scope>
    <source>
        <strain evidence="2">NBRC 1965</strain>
    </source>
</reference>
<dbReference type="Proteomes" id="UP001165063">
    <property type="component" value="Unassembled WGS sequence"/>
</dbReference>
<feature type="region of interest" description="Disordered" evidence="1">
    <location>
        <begin position="357"/>
        <end position="397"/>
    </location>
</feature>
<evidence type="ECO:0000313" key="2">
    <source>
        <dbReference type="EMBL" id="GMG55735.1"/>
    </source>
</evidence>
<dbReference type="EMBL" id="BSXU01006100">
    <property type="protein sequence ID" value="GMG55735.1"/>
    <property type="molecule type" value="Genomic_DNA"/>
</dbReference>
<keyword evidence="3" id="KW-1185">Reference proteome</keyword>
<feature type="compositionally biased region" description="Acidic residues" evidence="1">
    <location>
        <begin position="218"/>
        <end position="229"/>
    </location>
</feature>
<sequence>MSQLKSETTMLKSNKRKCNNNNQEVGISKKRQASILSFYGLQSERNKKKKEKKVEVVVIDDSDDELVEVDKKEPDEKADDGLFVVDLDESDEMNGAEKTPEPDVGVHFKELHSKYKEINDEEAVSEVSEIRIDKCEASTDLMMGNSSERQISQTSKCSTQIYNDSSEVNDDEELEYHENGSDCHDNKVVELGDDLMSHSDKLCKGNTDLKVTRSDSEPNLEEEEEDDDELFKLAGGNQQHEQHTQTKISGIVVQDSEEIQIEENESGVDEVKISDSLGKSQGSMHNITLPTSFIGNSQTDSAINTIDPMTSSDTKPIKETIEEGSDVSCPVCELPLNHLSLEERSFHVNDCLNNPNKSSRPMVYKSMKSQSQSTLTPKQSSNNTKTKKPKKPKKPIPELKILRFAEDTIAVDAFCFAPHPDIETYILTHFHSDHYGGLCKSWNNGTL</sequence>
<name>A0A9W6Z3Y5_AMBMO</name>
<evidence type="ECO:0000256" key="1">
    <source>
        <dbReference type="SAM" id="MobiDB-lite"/>
    </source>
</evidence>
<dbReference type="Gene3D" id="3.60.15.10">
    <property type="entry name" value="Ribonuclease Z/Hydroxyacylglutathione hydrolase-like"/>
    <property type="match status" value="1"/>
</dbReference>